<comment type="caution">
    <text evidence="1">The sequence shown here is derived from an EMBL/GenBank/DDBJ whole genome shotgun (WGS) entry which is preliminary data.</text>
</comment>
<dbReference type="RefSeq" id="WP_127007295.1">
    <property type="nucleotide sequence ID" value="NZ_CAUENZ010000007.1"/>
</dbReference>
<sequence length="62" mass="7347">MNSRKKQRQKAFKLLPFYRKVDYGSVELADWVTRAAERVKQKEIEVQAAIRRIVKIIERSGL</sequence>
<evidence type="ECO:0000313" key="2">
    <source>
        <dbReference type="Proteomes" id="UP000434554"/>
    </source>
</evidence>
<organism evidence="1 2">
    <name type="scientific">Veillonella seminalis</name>
    <dbReference type="NCBI Taxonomy" id="1502943"/>
    <lineage>
        <taxon>Bacteria</taxon>
        <taxon>Bacillati</taxon>
        <taxon>Bacillota</taxon>
        <taxon>Negativicutes</taxon>
        <taxon>Veillonellales</taxon>
        <taxon>Veillonellaceae</taxon>
        <taxon>Veillonella</taxon>
    </lineage>
</organism>
<accession>A0A833FFB1</accession>
<dbReference type="GeneID" id="83054522"/>
<dbReference type="Proteomes" id="UP000434554">
    <property type="component" value="Unassembled WGS sequence"/>
</dbReference>
<dbReference type="AlphaFoldDB" id="A0A833FFB1"/>
<protein>
    <submittedName>
        <fullName evidence="1">Uncharacterized protein</fullName>
    </submittedName>
</protein>
<name>A0A833FFB1_9FIRM</name>
<dbReference type="EMBL" id="WBKH01000005">
    <property type="protein sequence ID" value="KAB1478658.1"/>
    <property type="molecule type" value="Genomic_DNA"/>
</dbReference>
<evidence type="ECO:0000313" key="1">
    <source>
        <dbReference type="EMBL" id="KAB1478658.1"/>
    </source>
</evidence>
<gene>
    <name evidence="1" type="ORF">F8R14_05700</name>
</gene>
<reference evidence="1 2" key="1">
    <citation type="submission" date="2019-09" db="EMBL/GenBank/DDBJ databases">
        <title>Draft genome sequence of 3 type strains from the CCUG.</title>
        <authorList>
            <person name="Pineiro-Iglesias B."/>
            <person name="Tunovic T."/>
            <person name="Unosson C."/>
            <person name="Inganas E."/>
            <person name="Ohlen M."/>
            <person name="Cardew S."/>
            <person name="Jensie-Markopoulos S."/>
            <person name="Salva-Serra F."/>
            <person name="Jaen-Luchoro D."/>
            <person name="Karlsson R."/>
            <person name="Svensson-Stadler L."/>
            <person name="Chun J."/>
            <person name="Moore E."/>
        </authorList>
    </citation>
    <scope>NUCLEOTIDE SEQUENCE [LARGE SCALE GENOMIC DNA]</scope>
    <source>
        <strain evidence="1 2">CCUG 65427</strain>
    </source>
</reference>
<proteinExistence type="predicted"/>